<evidence type="ECO:0000313" key="2">
    <source>
        <dbReference type="Proteomes" id="UP000193411"/>
    </source>
</evidence>
<keyword evidence="2" id="KW-1185">Reference proteome</keyword>
<dbReference type="Proteomes" id="UP000193411">
    <property type="component" value="Unassembled WGS sequence"/>
</dbReference>
<gene>
    <name evidence="1" type="ORF">BCR44DRAFT_1463995</name>
</gene>
<evidence type="ECO:0000313" key="1">
    <source>
        <dbReference type="EMBL" id="ORZ31225.1"/>
    </source>
</evidence>
<dbReference type="EMBL" id="MCFL01000064">
    <property type="protein sequence ID" value="ORZ31225.1"/>
    <property type="molecule type" value="Genomic_DNA"/>
</dbReference>
<reference evidence="1 2" key="1">
    <citation type="submission" date="2016-07" db="EMBL/GenBank/DDBJ databases">
        <title>Pervasive Adenine N6-methylation of Active Genes in Fungi.</title>
        <authorList>
            <consortium name="DOE Joint Genome Institute"/>
            <person name="Mondo S.J."/>
            <person name="Dannebaum R.O."/>
            <person name="Kuo R.C."/>
            <person name="Labutti K."/>
            <person name="Haridas S."/>
            <person name="Kuo A."/>
            <person name="Salamov A."/>
            <person name="Ahrendt S.R."/>
            <person name="Lipzen A."/>
            <person name="Sullivan W."/>
            <person name="Andreopoulos W.B."/>
            <person name="Clum A."/>
            <person name="Lindquist E."/>
            <person name="Daum C."/>
            <person name="Ramamoorthy G.K."/>
            <person name="Gryganskyi A."/>
            <person name="Culley D."/>
            <person name="Magnuson J.K."/>
            <person name="James T.Y."/>
            <person name="O'Malley M.A."/>
            <person name="Stajich J.E."/>
            <person name="Spatafora J.W."/>
            <person name="Visel A."/>
            <person name="Grigoriev I.V."/>
        </authorList>
    </citation>
    <scope>NUCLEOTIDE SEQUENCE [LARGE SCALE GENOMIC DNA]</scope>
    <source>
        <strain evidence="1 2">PL171</strain>
    </source>
</reference>
<comment type="caution">
    <text evidence="1">The sequence shown here is derived from an EMBL/GenBank/DDBJ whole genome shotgun (WGS) entry which is preliminary data.</text>
</comment>
<proteinExistence type="predicted"/>
<protein>
    <submittedName>
        <fullName evidence="1">Uncharacterized protein</fullName>
    </submittedName>
</protein>
<dbReference type="AlphaFoldDB" id="A0A1Y2H9N7"/>
<organism evidence="1 2">
    <name type="scientific">Catenaria anguillulae PL171</name>
    <dbReference type="NCBI Taxonomy" id="765915"/>
    <lineage>
        <taxon>Eukaryota</taxon>
        <taxon>Fungi</taxon>
        <taxon>Fungi incertae sedis</taxon>
        <taxon>Blastocladiomycota</taxon>
        <taxon>Blastocladiomycetes</taxon>
        <taxon>Blastocladiales</taxon>
        <taxon>Catenariaceae</taxon>
        <taxon>Catenaria</taxon>
    </lineage>
</organism>
<accession>A0A1Y2H9N7</accession>
<name>A0A1Y2H9N7_9FUNG</name>
<sequence>MDVNSLYTDMQIVVVKRAVARMVSHNAFDEVIDFICGNNLFTYVGNIYHQLDGIAMGTDASSTSTGNEKDAGITAAAGVAAGSSNRGGGYANKYTTANGQVAQEGKVGFPRSWSPWTLDW</sequence>